<dbReference type="SMART" id="SM00908">
    <property type="entry name" value="Gal-bind_lectin"/>
    <property type="match status" value="2"/>
</dbReference>
<feature type="domain" description="Galectin" evidence="3">
    <location>
        <begin position="178"/>
        <end position="274"/>
    </location>
</feature>
<keyword evidence="1 2" id="KW-0430">Lectin</keyword>
<dbReference type="Ensembl" id="ENSVKKT00000027254.1">
    <property type="protein sequence ID" value="ENSVKKP00000026602.1"/>
    <property type="gene ID" value="ENSVKKG00000017345.1"/>
</dbReference>
<dbReference type="Pfam" id="PF00337">
    <property type="entry name" value="Gal-bind_lectin"/>
    <property type="match status" value="2"/>
</dbReference>
<dbReference type="OMA" id="GVHWGGR"/>
<dbReference type="Proteomes" id="UP000694545">
    <property type="component" value="Unplaced"/>
</dbReference>
<dbReference type="InterPro" id="IPR001079">
    <property type="entry name" value="Galectin_CRD"/>
</dbReference>
<reference evidence="4" key="1">
    <citation type="submission" date="2025-08" db="UniProtKB">
        <authorList>
            <consortium name="Ensembl"/>
        </authorList>
    </citation>
    <scope>IDENTIFICATION</scope>
</reference>
<dbReference type="SMART" id="SM00276">
    <property type="entry name" value="GLECT"/>
    <property type="match status" value="2"/>
</dbReference>
<evidence type="ECO:0000256" key="1">
    <source>
        <dbReference type="ARBA" id="ARBA00022734"/>
    </source>
</evidence>
<evidence type="ECO:0000313" key="4">
    <source>
        <dbReference type="Ensembl" id="ENSVKKP00000026602.1"/>
    </source>
</evidence>
<protein>
    <recommendedName>
        <fullName evidence="2">Galectin</fullName>
    </recommendedName>
</protein>
<dbReference type="InterPro" id="IPR013320">
    <property type="entry name" value="ConA-like_dom_sf"/>
</dbReference>
<keyword evidence="5" id="KW-1185">Reference proteome</keyword>
<reference evidence="4" key="2">
    <citation type="submission" date="2025-09" db="UniProtKB">
        <authorList>
            <consortium name="Ensembl"/>
        </authorList>
    </citation>
    <scope>IDENTIFICATION</scope>
</reference>
<sequence length="274" mass="30614">MAVQSPYYKPSLPFTGPIYGGLRDGQMVVISGSILPSCKRFQVNFQCGMSQAPRSDIAFHFNPRFDDGNCVVANSFERGSWQHEERKNEMPFRKGQAFEIRFLVTNSSFMVAVDGKRFLEFRHRISLFRVDTIGVSGGLDVASISFQSPMVATVWPAASVPMVHSPFPPGPAYLPVPYRVSIMGGIFPSKSIIVEGTPHTGATRFHINLKAGCNTVFHLNPRFNENVIVRNAKFNNSWGSEERFLPSGMPLSRGQPFSIRPHALICSKMWQQLL</sequence>
<dbReference type="GO" id="GO:0030246">
    <property type="term" value="F:carbohydrate binding"/>
    <property type="evidence" value="ECO:0007669"/>
    <property type="project" value="UniProtKB-UniRule"/>
</dbReference>
<evidence type="ECO:0000256" key="2">
    <source>
        <dbReference type="RuleBase" id="RU102079"/>
    </source>
</evidence>
<dbReference type="InterPro" id="IPR044156">
    <property type="entry name" value="Galectin-like"/>
</dbReference>
<organism evidence="4 5">
    <name type="scientific">Varanus komodoensis</name>
    <name type="common">Komodo dragon</name>
    <dbReference type="NCBI Taxonomy" id="61221"/>
    <lineage>
        <taxon>Eukaryota</taxon>
        <taxon>Metazoa</taxon>
        <taxon>Chordata</taxon>
        <taxon>Craniata</taxon>
        <taxon>Vertebrata</taxon>
        <taxon>Euteleostomi</taxon>
        <taxon>Lepidosauria</taxon>
        <taxon>Squamata</taxon>
        <taxon>Bifurcata</taxon>
        <taxon>Unidentata</taxon>
        <taxon>Episquamata</taxon>
        <taxon>Toxicofera</taxon>
        <taxon>Anguimorpha</taxon>
        <taxon>Paleoanguimorpha</taxon>
        <taxon>Varanoidea</taxon>
        <taxon>Varanidae</taxon>
        <taxon>Varanus</taxon>
    </lineage>
</organism>
<feature type="domain" description="Galectin" evidence="3">
    <location>
        <begin position="14"/>
        <end position="147"/>
    </location>
</feature>
<dbReference type="SUPFAM" id="SSF49899">
    <property type="entry name" value="Concanavalin A-like lectins/glucanases"/>
    <property type="match status" value="2"/>
</dbReference>
<name>A0A8D2LRT2_VARKO</name>
<dbReference type="PROSITE" id="PS51304">
    <property type="entry name" value="GALECTIN"/>
    <property type="match status" value="2"/>
</dbReference>
<dbReference type="CDD" id="cd00070">
    <property type="entry name" value="GLECT"/>
    <property type="match status" value="2"/>
</dbReference>
<dbReference type="FunFam" id="2.60.120.200:FF:000078">
    <property type="entry name" value="Galectin"/>
    <property type="match status" value="1"/>
</dbReference>
<proteinExistence type="predicted"/>
<evidence type="ECO:0000259" key="3">
    <source>
        <dbReference type="PROSITE" id="PS51304"/>
    </source>
</evidence>
<evidence type="ECO:0000313" key="5">
    <source>
        <dbReference type="Proteomes" id="UP000694545"/>
    </source>
</evidence>
<dbReference type="AlphaFoldDB" id="A0A8D2LRT2"/>
<accession>A0A8D2LRT2</accession>
<dbReference type="Gene3D" id="2.60.120.200">
    <property type="match status" value="2"/>
</dbReference>
<dbReference type="PANTHER" id="PTHR11346">
    <property type="entry name" value="GALECTIN"/>
    <property type="match status" value="1"/>
</dbReference>
<dbReference type="PANTHER" id="PTHR11346:SF176">
    <property type="entry name" value="32 KDA BETA-GALACTOSIDE-BINDING LECTIN LEC-3"/>
    <property type="match status" value="1"/>
</dbReference>